<feature type="transmembrane region" description="Helical" evidence="7">
    <location>
        <begin position="408"/>
        <end position="427"/>
    </location>
</feature>
<dbReference type="InterPro" id="IPR036259">
    <property type="entry name" value="MFS_trans_sf"/>
</dbReference>
<feature type="transmembrane region" description="Helical" evidence="7">
    <location>
        <begin position="196"/>
        <end position="218"/>
    </location>
</feature>
<feature type="transmembrane region" description="Helical" evidence="7">
    <location>
        <begin position="95"/>
        <end position="116"/>
    </location>
</feature>
<dbReference type="NCBIfam" id="TIGR00887">
    <property type="entry name" value="2A0109"/>
    <property type="match status" value="1"/>
</dbReference>
<comment type="subcellular location">
    <subcellularLocation>
        <location evidence="1">Membrane</location>
        <topology evidence="1">Multi-pass membrane protein</topology>
    </subcellularLocation>
</comment>
<dbReference type="PANTHER" id="PTHR24064">
    <property type="entry name" value="SOLUTE CARRIER FAMILY 22 MEMBER"/>
    <property type="match status" value="1"/>
</dbReference>
<dbReference type="GO" id="GO:0006817">
    <property type="term" value="P:phosphate ion transport"/>
    <property type="evidence" value="ECO:0007669"/>
    <property type="project" value="UniProtKB-KW"/>
</dbReference>
<feature type="transmembrane region" description="Helical" evidence="7">
    <location>
        <begin position="334"/>
        <end position="352"/>
    </location>
</feature>
<protein>
    <submittedName>
        <fullName evidence="9">Repressible high-affinity phosphate permease</fullName>
    </submittedName>
</protein>
<name>A0A167WG76_PENCH</name>
<dbReference type="SUPFAM" id="SSF103473">
    <property type="entry name" value="MFS general substrate transporter"/>
    <property type="match status" value="1"/>
</dbReference>
<feature type="transmembrane region" description="Helical" evidence="7">
    <location>
        <begin position="379"/>
        <end position="401"/>
    </location>
</feature>
<feature type="transmembrane region" description="Helical" evidence="7">
    <location>
        <begin position="242"/>
        <end position="260"/>
    </location>
</feature>
<feature type="transmembrane region" description="Helical" evidence="7">
    <location>
        <begin position="128"/>
        <end position="145"/>
    </location>
</feature>
<dbReference type="PROSITE" id="PS00217">
    <property type="entry name" value="SUGAR_TRANSPORT_2"/>
    <property type="match status" value="1"/>
</dbReference>
<evidence type="ECO:0000256" key="1">
    <source>
        <dbReference type="ARBA" id="ARBA00004141"/>
    </source>
</evidence>
<evidence type="ECO:0000256" key="5">
    <source>
        <dbReference type="ARBA" id="ARBA00022989"/>
    </source>
</evidence>
<evidence type="ECO:0000256" key="3">
    <source>
        <dbReference type="ARBA" id="ARBA00022592"/>
    </source>
</evidence>
<feature type="transmembrane region" description="Helical" evidence="7">
    <location>
        <begin position="151"/>
        <end position="175"/>
    </location>
</feature>
<dbReference type="PhylomeDB" id="A0A167WG76"/>
<dbReference type="InterPro" id="IPR005828">
    <property type="entry name" value="MFS_sugar_transport-like"/>
</dbReference>
<dbReference type="AlphaFoldDB" id="A0A167WG76"/>
<dbReference type="Pfam" id="PF00083">
    <property type="entry name" value="Sugar_tr"/>
    <property type="match status" value="2"/>
</dbReference>
<dbReference type="InterPro" id="IPR004738">
    <property type="entry name" value="Phos_permease"/>
</dbReference>
<feature type="transmembrane region" description="Helical" evidence="7">
    <location>
        <begin position="59"/>
        <end position="83"/>
    </location>
</feature>
<dbReference type="InterPro" id="IPR020846">
    <property type="entry name" value="MFS_dom"/>
</dbReference>
<evidence type="ECO:0000256" key="2">
    <source>
        <dbReference type="ARBA" id="ARBA00022448"/>
    </source>
</evidence>
<feature type="transmembrane region" description="Helical" evidence="7">
    <location>
        <begin position="439"/>
        <end position="458"/>
    </location>
</feature>
<evidence type="ECO:0000256" key="6">
    <source>
        <dbReference type="ARBA" id="ARBA00023136"/>
    </source>
</evidence>
<keyword evidence="3" id="KW-0592">Phosphate transport</keyword>
<dbReference type="InterPro" id="IPR005829">
    <property type="entry name" value="Sugar_transporter_CS"/>
</dbReference>
<dbReference type="EMBL" id="CM002798">
    <property type="protein sequence ID" value="KZN91612.1"/>
    <property type="molecule type" value="Genomic_DNA"/>
</dbReference>
<dbReference type="CDD" id="cd17364">
    <property type="entry name" value="MFS_PhT"/>
    <property type="match status" value="1"/>
</dbReference>
<keyword evidence="5 7" id="KW-1133">Transmembrane helix</keyword>
<reference evidence="9" key="1">
    <citation type="journal article" date="2014" name="Genome Announc.">
        <title>Complete sequencing and chromosome-scale genome assembly of the industrial progenitor strain P2niaD18 from the penicillin producer Penicillium chrysogenum.</title>
        <authorList>
            <person name="Specht T."/>
            <person name="Dahlmann T.A."/>
            <person name="Zadra I."/>
            <person name="Kurnsteiner H."/>
            <person name="Kuck U."/>
        </authorList>
    </citation>
    <scope>NUCLEOTIDE SEQUENCE [LARGE SCALE GENOMIC DNA]</scope>
    <source>
        <strain evidence="9">P2niaD18</strain>
    </source>
</reference>
<gene>
    <name evidence="9" type="ORF">EN45_017520</name>
</gene>
<evidence type="ECO:0000313" key="9">
    <source>
        <dbReference type="EMBL" id="KZN91612.1"/>
    </source>
</evidence>
<dbReference type="GO" id="GO:0005315">
    <property type="term" value="F:phosphate transmembrane transporter activity"/>
    <property type="evidence" value="ECO:0007669"/>
    <property type="project" value="InterPro"/>
</dbReference>
<proteinExistence type="predicted"/>
<keyword evidence="4 7" id="KW-0812">Transmembrane</keyword>
<sequence length="575" mass="63121">MDTINPHQQTLLAIRERAAMDPDYHFRRNPHERRRRALAKLDEAPFGWAHVHTVIITGLGLFASAYEMFALNLAVTMLGIVYWQGEDSGSGRIPFGLEAAIKVATLAGAAVGQLVFGWLADRIGRRRVYGYGLTVIILTTLAQAMSSSSRAITMSVILIFWRVIMGVGIGGVYPLSSVITSEFATTKWRGAMMSAVFAMQGFGQFAAAIVSLIVTVSFKQSLESAEDVSHCTEACQLAVDKMWRWTIGIGAIPACFALYYRLAIPETPRFTFDISRDIVKADKDVRTYLRKRRENGTREPVYTPPIQIGTPDFGPKASWSDLYGRYSQWKHGKVLLGTAASLFFLDIAFYGLDLNNSIILGAINGPGAKNVYEILYRNAVGNLILICAGAIPGYLVTIAIVDKIGRIRIQLLGFLILSALFAVIGFANLDQNDSGLRALYVLTQFFFNFGPNATTLIVPGECFPTRYRGTAYGVSAAVGKIGAIMAQCVFVPLVYRGAKAPGDAPWLDHVMQIFTGFMFCGFAATFFIHETKRRSLEVLCGEMGPPPRTQYAYVREEIPLREVGPAPSVSAAPRP</sequence>
<evidence type="ECO:0000256" key="7">
    <source>
        <dbReference type="SAM" id="Phobius"/>
    </source>
</evidence>
<keyword evidence="6 7" id="KW-0472">Membrane</keyword>
<feature type="transmembrane region" description="Helical" evidence="7">
    <location>
        <begin position="510"/>
        <end position="528"/>
    </location>
</feature>
<feature type="transmembrane region" description="Helical" evidence="7">
    <location>
        <begin position="470"/>
        <end position="495"/>
    </location>
</feature>
<dbReference type="PROSITE" id="PS50850">
    <property type="entry name" value="MFS"/>
    <property type="match status" value="1"/>
</dbReference>
<dbReference type="GO" id="GO:0016020">
    <property type="term" value="C:membrane"/>
    <property type="evidence" value="ECO:0007669"/>
    <property type="project" value="UniProtKB-SubCell"/>
</dbReference>
<keyword evidence="2" id="KW-0813">Transport</keyword>
<dbReference type="Gene3D" id="1.20.1250.20">
    <property type="entry name" value="MFS general substrate transporter like domains"/>
    <property type="match status" value="2"/>
</dbReference>
<organism evidence="9">
    <name type="scientific">Penicillium chrysogenum</name>
    <name type="common">Penicillium notatum</name>
    <dbReference type="NCBI Taxonomy" id="5076"/>
    <lineage>
        <taxon>Eukaryota</taxon>
        <taxon>Fungi</taxon>
        <taxon>Dikarya</taxon>
        <taxon>Ascomycota</taxon>
        <taxon>Pezizomycotina</taxon>
        <taxon>Eurotiomycetes</taxon>
        <taxon>Eurotiomycetidae</taxon>
        <taxon>Eurotiales</taxon>
        <taxon>Aspergillaceae</taxon>
        <taxon>Penicillium</taxon>
        <taxon>Penicillium chrysogenum species complex</taxon>
    </lineage>
</organism>
<dbReference type="Proteomes" id="UP000076449">
    <property type="component" value="Chromosome I"/>
</dbReference>
<evidence type="ECO:0000259" key="8">
    <source>
        <dbReference type="PROSITE" id="PS50850"/>
    </source>
</evidence>
<evidence type="ECO:0000256" key="4">
    <source>
        <dbReference type="ARBA" id="ARBA00022692"/>
    </source>
</evidence>
<feature type="domain" description="Major facilitator superfamily (MFS) profile" evidence="8">
    <location>
        <begin position="53"/>
        <end position="533"/>
    </location>
</feature>
<accession>A0A167WG76</accession>